<dbReference type="KEGG" id="muo:115457171"/>
<evidence type="ECO:0000256" key="8">
    <source>
        <dbReference type="ARBA" id="ARBA00023136"/>
    </source>
</evidence>
<feature type="transmembrane region" description="Helical" evidence="12">
    <location>
        <begin position="94"/>
        <end position="123"/>
    </location>
</feature>
<sequence length="322" mass="36755">MDRTEGNNLTSPLEFVFLGYSNLQNVQSFVFVMLLLTYTVTLMGNTTIILVTWFDIRFHTPMYFFVWNLSFLDICYPSVTIPKVLRNLLSTRKAISFLGCITQLYFFISMEGIEAFLLTAMAYDRYVAICNPLRYSVIMSKRLCSLMAICSWLSGFLNSLVHTILIARLPFCRSNDIHHFFCDIPPLLQLSCVDTYINEVLIFTVGGVFVGLGPFLSILLSYFYIITTILKMNSAEGRHKAFSTCVSHLTVVTLFYGTTIFMYVRPSSSYDLERDMVVSLLYSIVTPMFNPLIYSLRNKEVKRSLGKAIMKIVSSSVHAKHP</sequence>
<dbReference type="PROSITE" id="PS00237">
    <property type="entry name" value="G_PROTEIN_RECEP_F1_1"/>
    <property type="match status" value="1"/>
</dbReference>
<dbReference type="GO" id="GO:0004984">
    <property type="term" value="F:olfactory receptor activity"/>
    <property type="evidence" value="ECO:0007669"/>
    <property type="project" value="InterPro"/>
</dbReference>
<dbReference type="PRINTS" id="PR00245">
    <property type="entry name" value="OLFACTORYR"/>
</dbReference>
<evidence type="ECO:0000256" key="9">
    <source>
        <dbReference type="ARBA" id="ARBA00023170"/>
    </source>
</evidence>
<proteinExistence type="inferred from homology"/>
<dbReference type="InterPro" id="IPR000725">
    <property type="entry name" value="Olfact_rcpt"/>
</dbReference>
<feature type="transmembrane region" description="Helical" evidence="12">
    <location>
        <begin position="200"/>
        <end position="225"/>
    </location>
</feature>
<dbReference type="InterPro" id="IPR050516">
    <property type="entry name" value="Olfactory_GPCR"/>
</dbReference>
<dbReference type="InterPro" id="IPR017452">
    <property type="entry name" value="GPCR_Rhodpsn_7TM"/>
</dbReference>
<feature type="transmembrane region" description="Helical" evidence="12">
    <location>
        <begin position="29"/>
        <end position="51"/>
    </location>
</feature>
<feature type="transmembrane region" description="Helical" evidence="12">
    <location>
        <begin position="246"/>
        <end position="264"/>
    </location>
</feature>
<keyword evidence="6 12" id="KW-1133">Transmembrane helix</keyword>
<evidence type="ECO:0000313" key="14">
    <source>
        <dbReference type="Proteomes" id="UP000515156"/>
    </source>
</evidence>
<evidence type="ECO:0000256" key="4">
    <source>
        <dbReference type="ARBA" id="ARBA00022692"/>
    </source>
</evidence>
<keyword evidence="14" id="KW-1185">Reference proteome</keyword>
<feature type="domain" description="G-protein coupled receptors family 1 profile" evidence="13">
    <location>
        <begin position="44"/>
        <end position="294"/>
    </location>
</feature>
<dbReference type="FunFam" id="1.20.1070.10:FF:000001">
    <property type="entry name" value="Olfactory receptor"/>
    <property type="match status" value="1"/>
</dbReference>
<feature type="transmembrane region" description="Helical" evidence="12">
    <location>
        <begin position="143"/>
        <end position="167"/>
    </location>
</feature>
<dbReference type="GO" id="GO:0005886">
    <property type="term" value="C:plasma membrane"/>
    <property type="evidence" value="ECO:0007669"/>
    <property type="project" value="UniProtKB-SubCell"/>
</dbReference>
<keyword evidence="3 12" id="KW-0716">Sensory transduction</keyword>
<evidence type="ECO:0000256" key="12">
    <source>
        <dbReference type="RuleBase" id="RU363047"/>
    </source>
</evidence>
<comment type="similarity">
    <text evidence="11">Belongs to the G-protein coupled receptor 1 family.</text>
</comment>
<reference evidence="15" key="1">
    <citation type="submission" date="2025-08" db="UniProtKB">
        <authorList>
            <consortium name="RefSeq"/>
        </authorList>
    </citation>
    <scope>IDENTIFICATION</scope>
</reference>
<dbReference type="InParanoid" id="A0A6P7WW22"/>
<dbReference type="InterPro" id="IPR000276">
    <property type="entry name" value="GPCR_Rhodpsn"/>
</dbReference>
<keyword evidence="5 12" id="KW-0552">Olfaction</keyword>
<evidence type="ECO:0000256" key="1">
    <source>
        <dbReference type="ARBA" id="ARBA00004651"/>
    </source>
</evidence>
<dbReference type="Pfam" id="PF13853">
    <property type="entry name" value="7tm_4"/>
    <property type="match status" value="1"/>
</dbReference>
<dbReference type="RefSeq" id="XP_030042455.1">
    <property type="nucleotide sequence ID" value="XM_030186595.1"/>
</dbReference>
<gene>
    <name evidence="15" type="primary">LOC115457171</name>
</gene>
<keyword evidence="8 12" id="KW-0472">Membrane</keyword>
<evidence type="ECO:0000313" key="15">
    <source>
        <dbReference type="RefSeq" id="XP_030042455.1"/>
    </source>
</evidence>
<dbReference type="Gene3D" id="1.20.1070.10">
    <property type="entry name" value="Rhodopsin 7-helix transmembrane proteins"/>
    <property type="match status" value="1"/>
</dbReference>
<protein>
    <recommendedName>
        <fullName evidence="12">Olfactory receptor</fullName>
    </recommendedName>
</protein>
<evidence type="ECO:0000256" key="2">
    <source>
        <dbReference type="ARBA" id="ARBA00022475"/>
    </source>
</evidence>
<dbReference type="CDD" id="cd15225">
    <property type="entry name" value="7tmA_OR10A-like"/>
    <property type="match status" value="1"/>
</dbReference>
<feature type="transmembrane region" description="Helical" evidence="12">
    <location>
        <begin position="63"/>
        <end position="82"/>
    </location>
</feature>
<keyword evidence="7 11" id="KW-0297">G-protein coupled receptor</keyword>
<name>A0A6P7WW22_9AMPH</name>
<keyword evidence="2 12" id="KW-1003">Cell membrane</keyword>
<evidence type="ECO:0000259" key="13">
    <source>
        <dbReference type="PROSITE" id="PS50262"/>
    </source>
</evidence>
<organism evidence="14 15">
    <name type="scientific">Microcaecilia unicolor</name>
    <dbReference type="NCBI Taxonomy" id="1415580"/>
    <lineage>
        <taxon>Eukaryota</taxon>
        <taxon>Metazoa</taxon>
        <taxon>Chordata</taxon>
        <taxon>Craniata</taxon>
        <taxon>Vertebrata</taxon>
        <taxon>Euteleostomi</taxon>
        <taxon>Amphibia</taxon>
        <taxon>Gymnophiona</taxon>
        <taxon>Siphonopidae</taxon>
        <taxon>Microcaecilia</taxon>
    </lineage>
</organism>
<keyword evidence="9 11" id="KW-0675">Receptor</keyword>
<feature type="transmembrane region" description="Helical" evidence="12">
    <location>
        <begin position="276"/>
        <end position="296"/>
    </location>
</feature>
<dbReference type="GO" id="GO:0004930">
    <property type="term" value="F:G protein-coupled receptor activity"/>
    <property type="evidence" value="ECO:0007669"/>
    <property type="project" value="UniProtKB-KW"/>
</dbReference>
<evidence type="ECO:0000256" key="6">
    <source>
        <dbReference type="ARBA" id="ARBA00022989"/>
    </source>
</evidence>
<comment type="subcellular location">
    <subcellularLocation>
        <location evidence="1 12">Cell membrane</location>
        <topology evidence="1 12">Multi-pass membrane protein</topology>
    </subcellularLocation>
</comment>
<evidence type="ECO:0000256" key="5">
    <source>
        <dbReference type="ARBA" id="ARBA00022725"/>
    </source>
</evidence>
<dbReference type="SUPFAM" id="SSF81321">
    <property type="entry name" value="Family A G protein-coupled receptor-like"/>
    <property type="match status" value="1"/>
</dbReference>
<evidence type="ECO:0000256" key="11">
    <source>
        <dbReference type="RuleBase" id="RU000688"/>
    </source>
</evidence>
<keyword evidence="10 11" id="KW-0807">Transducer</keyword>
<accession>A0A6P7WW22</accession>
<dbReference type="PRINTS" id="PR00237">
    <property type="entry name" value="GPCRRHODOPSN"/>
</dbReference>
<evidence type="ECO:0000256" key="10">
    <source>
        <dbReference type="ARBA" id="ARBA00023224"/>
    </source>
</evidence>
<dbReference type="PROSITE" id="PS50262">
    <property type="entry name" value="G_PROTEIN_RECEP_F1_2"/>
    <property type="match status" value="1"/>
</dbReference>
<evidence type="ECO:0000256" key="3">
    <source>
        <dbReference type="ARBA" id="ARBA00022606"/>
    </source>
</evidence>
<dbReference type="OrthoDB" id="5964498at2759"/>
<keyword evidence="4 11" id="KW-0812">Transmembrane</keyword>
<dbReference type="AlphaFoldDB" id="A0A6P7WW22"/>
<evidence type="ECO:0000256" key="7">
    <source>
        <dbReference type="ARBA" id="ARBA00023040"/>
    </source>
</evidence>
<dbReference type="GeneID" id="115457171"/>
<dbReference type="Proteomes" id="UP000515156">
    <property type="component" value="Chromosome 14"/>
</dbReference>
<dbReference type="PANTHER" id="PTHR26452">
    <property type="entry name" value="OLFACTORY RECEPTOR"/>
    <property type="match status" value="1"/>
</dbReference>